<dbReference type="Proteomes" id="UP000199371">
    <property type="component" value="Unassembled WGS sequence"/>
</dbReference>
<dbReference type="STRING" id="173990.SAMN05660691_03877"/>
<evidence type="ECO:0000313" key="1">
    <source>
        <dbReference type="EMBL" id="SEI11876.1"/>
    </source>
</evidence>
<dbReference type="InterPro" id="IPR014991">
    <property type="entry name" value="DUF1840"/>
</dbReference>
<reference evidence="2" key="1">
    <citation type="submission" date="2016-10" db="EMBL/GenBank/DDBJ databases">
        <authorList>
            <person name="Varghese N."/>
            <person name="Submissions S."/>
        </authorList>
    </citation>
    <scope>NUCLEOTIDE SEQUENCE [LARGE SCALE GENOMIC DNA]</scope>
    <source>
        <strain evidence="2">DSM 17616</strain>
    </source>
</reference>
<accession>A0A1H6NAC0</accession>
<organism evidence="1 2">
    <name type="scientific">Rheinheimera pacifica</name>
    <dbReference type="NCBI Taxonomy" id="173990"/>
    <lineage>
        <taxon>Bacteria</taxon>
        <taxon>Pseudomonadati</taxon>
        <taxon>Pseudomonadota</taxon>
        <taxon>Gammaproteobacteria</taxon>
        <taxon>Chromatiales</taxon>
        <taxon>Chromatiaceae</taxon>
        <taxon>Rheinheimera</taxon>
    </lineage>
</organism>
<proteinExistence type="predicted"/>
<evidence type="ECO:0008006" key="3">
    <source>
        <dbReference type="Google" id="ProtNLM"/>
    </source>
</evidence>
<dbReference type="AlphaFoldDB" id="A0A1H6NAC0"/>
<dbReference type="RefSeq" id="WP_092796756.1">
    <property type="nucleotide sequence ID" value="NZ_FNXF01000022.1"/>
</dbReference>
<dbReference type="OrthoDB" id="5625523at2"/>
<dbReference type="EMBL" id="FNXF01000022">
    <property type="protein sequence ID" value="SEI11876.1"/>
    <property type="molecule type" value="Genomic_DNA"/>
</dbReference>
<protein>
    <recommendedName>
        <fullName evidence="3">DUF1840 domain-containing protein</fullName>
    </recommendedName>
</protein>
<evidence type="ECO:0000313" key="2">
    <source>
        <dbReference type="Proteomes" id="UP000199371"/>
    </source>
</evidence>
<name>A0A1H6NAC0_9GAMM</name>
<sequence>MIVTFKSKASGDLIYFKEVALKLLKLMGRDEKIPSALFTEDVATALAQLQQGLAAMAETEREKVAQTEDAAGNGQSGAGKAYVSLNVRALPLVEMLQKAQKKQCPVQWE</sequence>
<gene>
    <name evidence="1" type="ORF">SAMN05660691_03877</name>
</gene>
<dbReference type="Pfam" id="PF08895">
    <property type="entry name" value="DUF1840"/>
    <property type="match status" value="1"/>
</dbReference>
<keyword evidence="2" id="KW-1185">Reference proteome</keyword>